<gene>
    <name evidence="2" type="ORF">FSB_LOCUS28390</name>
</gene>
<accession>A0A2N9GM22</accession>
<proteinExistence type="predicted"/>
<sequence>MTVEALMCAQYWLWAEIKGMSSTKSLEDKDIQNILDDYDDEDESSVTRVEESENDS</sequence>
<feature type="region of interest" description="Disordered" evidence="1">
    <location>
        <begin position="35"/>
        <end position="56"/>
    </location>
</feature>
<dbReference type="EMBL" id="OIVN01002096">
    <property type="protein sequence ID" value="SPD00508.1"/>
    <property type="molecule type" value="Genomic_DNA"/>
</dbReference>
<dbReference type="AlphaFoldDB" id="A0A2N9GM22"/>
<name>A0A2N9GM22_FAGSY</name>
<organism evidence="2">
    <name type="scientific">Fagus sylvatica</name>
    <name type="common">Beechnut</name>
    <dbReference type="NCBI Taxonomy" id="28930"/>
    <lineage>
        <taxon>Eukaryota</taxon>
        <taxon>Viridiplantae</taxon>
        <taxon>Streptophyta</taxon>
        <taxon>Embryophyta</taxon>
        <taxon>Tracheophyta</taxon>
        <taxon>Spermatophyta</taxon>
        <taxon>Magnoliopsida</taxon>
        <taxon>eudicotyledons</taxon>
        <taxon>Gunneridae</taxon>
        <taxon>Pentapetalae</taxon>
        <taxon>rosids</taxon>
        <taxon>fabids</taxon>
        <taxon>Fagales</taxon>
        <taxon>Fagaceae</taxon>
        <taxon>Fagus</taxon>
    </lineage>
</organism>
<evidence type="ECO:0000313" key="2">
    <source>
        <dbReference type="EMBL" id="SPD00508.1"/>
    </source>
</evidence>
<protein>
    <recommendedName>
        <fullName evidence="3">HAT C-terminal dimerisation domain-containing protein</fullName>
    </recommendedName>
</protein>
<evidence type="ECO:0000256" key="1">
    <source>
        <dbReference type="SAM" id="MobiDB-lite"/>
    </source>
</evidence>
<evidence type="ECO:0008006" key="3">
    <source>
        <dbReference type="Google" id="ProtNLM"/>
    </source>
</evidence>
<reference evidence="2" key="1">
    <citation type="submission" date="2018-02" db="EMBL/GenBank/DDBJ databases">
        <authorList>
            <person name="Cohen D.B."/>
            <person name="Kent A.D."/>
        </authorList>
    </citation>
    <scope>NUCLEOTIDE SEQUENCE</scope>
</reference>